<feature type="signal peptide" evidence="15">
    <location>
        <begin position="1"/>
        <end position="24"/>
    </location>
</feature>
<feature type="non-terminal residue" evidence="19">
    <location>
        <position position="431"/>
    </location>
</feature>
<evidence type="ECO:0000256" key="6">
    <source>
        <dbReference type="ARBA" id="ARBA00022729"/>
    </source>
</evidence>
<organism evidence="19 20">
    <name type="scientific">Mucuna pruriens</name>
    <name type="common">Velvet bean</name>
    <name type="synonym">Dolichos pruriens</name>
    <dbReference type="NCBI Taxonomy" id="157652"/>
    <lineage>
        <taxon>Eukaryota</taxon>
        <taxon>Viridiplantae</taxon>
        <taxon>Streptophyta</taxon>
        <taxon>Embryophyta</taxon>
        <taxon>Tracheophyta</taxon>
        <taxon>Spermatophyta</taxon>
        <taxon>Magnoliopsida</taxon>
        <taxon>eudicotyledons</taxon>
        <taxon>Gunneridae</taxon>
        <taxon>Pentapetalae</taxon>
        <taxon>rosids</taxon>
        <taxon>fabids</taxon>
        <taxon>Fabales</taxon>
        <taxon>Fabaceae</taxon>
        <taxon>Papilionoideae</taxon>
        <taxon>50 kb inversion clade</taxon>
        <taxon>NPAAA clade</taxon>
        <taxon>indigoferoid/millettioid clade</taxon>
        <taxon>Phaseoleae</taxon>
        <taxon>Mucuna</taxon>
    </lineage>
</organism>
<name>A0A371F9X7_MUCPR</name>
<keyword evidence="11" id="KW-0325">Glycoprotein</keyword>
<evidence type="ECO:0000256" key="3">
    <source>
        <dbReference type="ARBA" id="ARBA00007983"/>
    </source>
</evidence>
<feature type="modified residue" description="2',4',5'-topaquinone" evidence="13">
    <location>
        <position position="414"/>
    </location>
</feature>
<dbReference type="EMBL" id="QJKJ01009948">
    <property type="protein sequence ID" value="RDX75097.1"/>
    <property type="molecule type" value="Genomic_DNA"/>
</dbReference>
<keyword evidence="9 14" id="KW-0186">Copper</keyword>
<dbReference type="Gene3D" id="3.10.450.40">
    <property type="match status" value="2"/>
</dbReference>
<dbReference type="PROSITE" id="PS01164">
    <property type="entry name" value="COPPER_AMINE_OXID_1"/>
    <property type="match status" value="1"/>
</dbReference>
<dbReference type="InterPro" id="IPR015800">
    <property type="entry name" value="Cu_amine_oxidase_N2"/>
</dbReference>
<dbReference type="GO" id="GO:0048038">
    <property type="term" value="F:quinone binding"/>
    <property type="evidence" value="ECO:0007669"/>
    <property type="project" value="InterPro"/>
</dbReference>
<evidence type="ECO:0000256" key="11">
    <source>
        <dbReference type="ARBA" id="ARBA00023180"/>
    </source>
</evidence>
<evidence type="ECO:0000256" key="14">
    <source>
        <dbReference type="RuleBase" id="RU000672"/>
    </source>
</evidence>
<comment type="cofactor">
    <cofactor evidence="14">
        <name>Cu cation</name>
        <dbReference type="ChEBI" id="CHEBI:23378"/>
    </cofactor>
    <text evidence="14">Contains 1 topaquinone per subunit.</text>
</comment>
<comment type="cofactor">
    <cofactor evidence="2">
        <name>Mn(2+)</name>
        <dbReference type="ChEBI" id="CHEBI:29035"/>
    </cofactor>
</comment>
<keyword evidence="6 15" id="KW-0732">Signal</keyword>
<comment type="PTM">
    <text evidence="13 14">Topaquinone (TPQ) is generated by copper-dependent autoxidation of a specific tyrosyl residue.</text>
</comment>
<feature type="active site" description="Schiff-base intermediate with substrate; via topaquinone" evidence="12">
    <location>
        <position position="414"/>
    </location>
</feature>
<dbReference type="STRING" id="157652.A0A371F9X7"/>
<dbReference type="InterPro" id="IPR016182">
    <property type="entry name" value="Cu_amine_oxidase_N-reg"/>
</dbReference>
<dbReference type="OrthoDB" id="5379943at2759"/>
<feature type="domain" description="Copper amine oxidase N2-terminal" evidence="17">
    <location>
        <begin position="28"/>
        <end position="120"/>
    </location>
</feature>
<dbReference type="AlphaFoldDB" id="A0A371F9X7"/>
<dbReference type="Gene3D" id="2.70.98.20">
    <property type="entry name" value="Copper amine oxidase, catalytic domain"/>
    <property type="match status" value="1"/>
</dbReference>
<evidence type="ECO:0000256" key="2">
    <source>
        <dbReference type="ARBA" id="ARBA00001936"/>
    </source>
</evidence>
<evidence type="ECO:0000256" key="9">
    <source>
        <dbReference type="ARBA" id="ARBA00023008"/>
    </source>
</evidence>
<evidence type="ECO:0000256" key="7">
    <source>
        <dbReference type="ARBA" id="ARBA00022772"/>
    </source>
</evidence>
<dbReference type="Pfam" id="PF01179">
    <property type="entry name" value="Cu_amine_oxid"/>
    <property type="match status" value="1"/>
</dbReference>
<feature type="active site" description="Proton acceptor" evidence="12">
    <location>
        <position position="326"/>
    </location>
</feature>
<dbReference type="Pfam" id="PF02727">
    <property type="entry name" value="Cu_amine_oxidN2"/>
    <property type="match status" value="1"/>
</dbReference>
<evidence type="ECO:0000256" key="5">
    <source>
        <dbReference type="ARBA" id="ARBA00022723"/>
    </source>
</evidence>
<evidence type="ECO:0000256" key="4">
    <source>
        <dbReference type="ARBA" id="ARBA00011738"/>
    </source>
</evidence>
<dbReference type="PANTHER" id="PTHR10638:SF87">
    <property type="entry name" value="AMINE OXIDASE [COPPER-CONTAINING] ALPHA 2, PEROXISOMAL-RELATED"/>
    <property type="match status" value="1"/>
</dbReference>
<evidence type="ECO:0000313" key="19">
    <source>
        <dbReference type="EMBL" id="RDX75097.1"/>
    </source>
</evidence>
<gene>
    <name evidence="19" type="ORF">CR513_45066</name>
</gene>
<evidence type="ECO:0000256" key="15">
    <source>
        <dbReference type="SAM" id="SignalP"/>
    </source>
</evidence>
<protein>
    <recommendedName>
        <fullName evidence="14">Amine oxidase</fullName>
        <ecNumber evidence="14">1.4.3.-</ecNumber>
    </recommendedName>
</protein>
<dbReference type="InterPro" id="IPR015802">
    <property type="entry name" value="Cu_amine_oxidase_N3"/>
</dbReference>
<dbReference type="SUPFAM" id="SSF54416">
    <property type="entry name" value="Amine oxidase N-terminal region"/>
    <property type="match status" value="2"/>
</dbReference>
<keyword evidence="8 14" id="KW-0560">Oxidoreductase</keyword>
<dbReference type="InterPro" id="IPR036460">
    <property type="entry name" value="Cu_amine_oxidase_C_sf"/>
</dbReference>
<reference evidence="19" key="1">
    <citation type="submission" date="2018-05" db="EMBL/GenBank/DDBJ databases">
        <title>Draft genome of Mucuna pruriens seed.</title>
        <authorList>
            <person name="Nnadi N.E."/>
            <person name="Vos R."/>
            <person name="Hasami M.H."/>
            <person name="Devisetty U.K."/>
            <person name="Aguiy J.C."/>
        </authorList>
    </citation>
    <scope>NUCLEOTIDE SEQUENCE [LARGE SCALE GENOMIC DNA]</scope>
    <source>
        <strain evidence="19">JCA_2017</strain>
    </source>
</reference>
<evidence type="ECO:0000313" key="20">
    <source>
        <dbReference type="Proteomes" id="UP000257109"/>
    </source>
</evidence>
<dbReference type="GO" id="GO:0009308">
    <property type="term" value="P:amine metabolic process"/>
    <property type="evidence" value="ECO:0007669"/>
    <property type="project" value="UniProtKB-UniRule"/>
</dbReference>
<evidence type="ECO:0000256" key="13">
    <source>
        <dbReference type="PIRSR" id="PIRSR600269-51"/>
    </source>
</evidence>
<keyword evidence="10" id="KW-1015">Disulfide bond</keyword>
<dbReference type="GO" id="GO:0005507">
    <property type="term" value="F:copper ion binding"/>
    <property type="evidence" value="ECO:0007669"/>
    <property type="project" value="InterPro"/>
</dbReference>
<dbReference type="Pfam" id="PF02728">
    <property type="entry name" value="Cu_amine_oxidN3"/>
    <property type="match status" value="1"/>
</dbReference>
<evidence type="ECO:0000259" key="17">
    <source>
        <dbReference type="Pfam" id="PF02727"/>
    </source>
</evidence>
<dbReference type="InterPro" id="IPR049948">
    <property type="entry name" value="Cu_Am_ox_TPQ-bd"/>
</dbReference>
<evidence type="ECO:0000256" key="12">
    <source>
        <dbReference type="PIRSR" id="PIRSR600269-50"/>
    </source>
</evidence>
<feature type="chain" id="PRO_5016571273" description="Amine oxidase" evidence="15">
    <location>
        <begin position="25"/>
        <end position="431"/>
    </location>
</feature>
<evidence type="ECO:0000256" key="1">
    <source>
        <dbReference type="ARBA" id="ARBA00001935"/>
    </source>
</evidence>
<dbReference type="PANTHER" id="PTHR10638">
    <property type="entry name" value="COPPER AMINE OXIDASE"/>
    <property type="match status" value="1"/>
</dbReference>
<feature type="domain" description="Copper amine oxidase catalytic" evidence="16">
    <location>
        <begin position="248"/>
        <end position="430"/>
    </location>
</feature>
<evidence type="ECO:0000259" key="16">
    <source>
        <dbReference type="Pfam" id="PF01179"/>
    </source>
</evidence>
<comment type="similarity">
    <text evidence="3 14">Belongs to the copper/topaquinone oxidase family.</text>
</comment>
<dbReference type="SUPFAM" id="SSF49998">
    <property type="entry name" value="Amine oxidase catalytic domain"/>
    <property type="match status" value="1"/>
</dbReference>
<dbReference type="FunFam" id="3.10.450.40:FF:000012">
    <property type="entry name" value="Amine oxidase"/>
    <property type="match status" value="1"/>
</dbReference>
<dbReference type="GO" id="GO:0008131">
    <property type="term" value="F:primary methylamine oxidase activity"/>
    <property type="evidence" value="ECO:0007669"/>
    <property type="project" value="InterPro"/>
</dbReference>
<evidence type="ECO:0000256" key="10">
    <source>
        <dbReference type="ARBA" id="ARBA00023157"/>
    </source>
</evidence>
<dbReference type="FunFam" id="3.10.450.40:FF:000005">
    <property type="entry name" value="Amine oxidase"/>
    <property type="match status" value="1"/>
</dbReference>
<dbReference type="EC" id="1.4.3.-" evidence="14"/>
<comment type="caution">
    <text evidence="19">The sequence shown here is derived from an EMBL/GenBank/DDBJ whole genome shotgun (WGS) entry which is preliminary data.</text>
</comment>
<proteinExistence type="inferred from homology"/>
<accession>A0A371F9X7</accession>
<dbReference type="InterPro" id="IPR000269">
    <property type="entry name" value="Cu_amine_oxidase"/>
</dbReference>
<evidence type="ECO:0000259" key="18">
    <source>
        <dbReference type="Pfam" id="PF02728"/>
    </source>
</evidence>
<keyword evidence="20" id="KW-1185">Reference proteome</keyword>
<feature type="non-terminal residue" evidence="19">
    <location>
        <position position="1"/>
    </location>
</feature>
<dbReference type="Proteomes" id="UP000257109">
    <property type="component" value="Unassembled WGS sequence"/>
</dbReference>
<keyword evidence="5 14" id="KW-0479">Metal-binding</keyword>
<dbReference type="InterPro" id="IPR015798">
    <property type="entry name" value="Cu_amine_oxidase_C"/>
</dbReference>
<evidence type="ECO:0000256" key="8">
    <source>
        <dbReference type="ARBA" id="ARBA00023002"/>
    </source>
</evidence>
<keyword evidence="7 12" id="KW-0801">TPQ</keyword>
<comment type="cofactor">
    <cofactor evidence="1">
        <name>Cu cation</name>
        <dbReference type="ChEBI" id="CHEBI:23378"/>
    </cofactor>
</comment>
<feature type="domain" description="Copper amine oxidase N3-terminal" evidence="18">
    <location>
        <begin position="127"/>
        <end position="224"/>
    </location>
</feature>
<comment type="subunit">
    <text evidence="4">Homodimer.</text>
</comment>
<sequence length="431" mass="48386">MDATTKVTLFCVITVMLFWICAECKHPHPLDPLTSSELNLVRTIVQNSYPTSSTSPNLTFQYVGLDEPNKPEILSWQSSDPKTKATSPPPRRAFVIARFQKRSLEITIDLSTGSIVSTKVYEGHGYPMLSFGEQALASQLPFSYEPFKDSLRKRGLNTSQILCASFTIGWFGEAKTKRSVKVKCYYTNGTANLYARPLEGVAAVVDLDDMKIVDYNDRYVIPVPKAKGTEYRASKMKPPFGPKLKEIAVTQHAVPGFSMDGHTVSWANWDFHVGFDIRAGPIISLASIYDLQKQKHRGVLYKGFMSELFVPYQDPTEEWYYTTYFDAGEYGFGQSMSSLQPLTDCPPNAAFLDAYYAGSDGTPVKIANAFCIFERYAGDIMWRHTEIAVPNEVITEVRSDVSLVVRIVSTVGNYDYVIDWEFKPSGSIKIR</sequence>